<organism evidence="14 15">
    <name type="scientific">Umboniibacter marinipuniceus</name>
    <dbReference type="NCBI Taxonomy" id="569599"/>
    <lineage>
        <taxon>Bacteria</taxon>
        <taxon>Pseudomonadati</taxon>
        <taxon>Pseudomonadota</taxon>
        <taxon>Gammaproteobacteria</taxon>
        <taxon>Cellvibrionales</taxon>
        <taxon>Cellvibrionaceae</taxon>
        <taxon>Umboniibacter</taxon>
    </lineage>
</organism>
<keyword evidence="7" id="KW-0653">Protein transport</keyword>
<evidence type="ECO:0000313" key="14">
    <source>
        <dbReference type="EMBL" id="RMA79962.1"/>
    </source>
</evidence>
<keyword evidence="8" id="KW-0472">Membrane</keyword>
<keyword evidence="15" id="KW-1185">Reference proteome</keyword>
<evidence type="ECO:0000256" key="1">
    <source>
        <dbReference type="ARBA" id="ARBA00004459"/>
    </source>
</evidence>
<dbReference type="OrthoDB" id="9797618at2"/>
<keyword evidence="11" id="KW-0998">Cell outer membrane</keyword>
<evidence type="ECO:0000256" key="4">
    <source>
        <dbReference type="ARBA" id="ARBA00016202"/>
    </source>
</evidence>
<comment type="subcellular location">
    <subcellularLocation>
        <location evidence="1">Cell outer membrane</location>
        <topology evidence="1">Lipid-anchor</topology>
    </subcellularLocation>
</comment>
<evidence type="ECO:0000256" key="12">
    <source>
        <dbReference type="ARBA" id="ARBA00023288"/>
    </source>
</evidence>
<dbReference type="RefSeq" id="WP_121876658.1">
    <property type="nucleotide sequence ID" value="NZ_REFJ01000003.1"/>
</dbReference>
<keyword evidence="12 14" id="KW-0449">Lipoprotein</keyword>
<dbReference type="PROSITE" id="PS51257">
    <property type="entry name" value="PROKAR_LIPOPROTEIN"/>
    <property type="match status" value="1"/>
</dbReference>
<dbReference type="SUPFAM" id="SSF89392">
    <property type="entry name" value="Prokaryotic lipoproteins and lipoprotein localization factors"/>
    <property type="match status" value="1"/>
</dbReference>
<protein>
    <recommendedName>
        <fullName evidence="4">Outer-membrane lipoprotein LolB</fullName>
    </recommendedName>
</protein>
<evidence type="ECO:0000256" key="3">
    <source>
        <dbReference type="ARBA" id="ARBA00011245"/>
    </source>
</evidence>
<name>A0A3M0ALV4_9GAMM</name>
<proteinExistence type="inferred from homology"/>
<dbReference type="Proteomes" id="UP000267187">
    <property type="component" value="Unassembled WGS sequence"/>
</dbReference>
<keyword evidence="5" id="KW-0813">Transport</keyword>
<evidence type="ECO:0000256" key="5">
    <source>
        <dbReference type="ARBA" id="ARBA00022448"/>
    </source>
</evidence>
<evidence type="ECO:0000256" key="6">
    <source>
        <dbReference type="ARBA" id="ARBA00022729"/>
    </source>
</evidence>
<dbReference type="GO" id="GO:0009279">
    <property type="term" value="C:cell outer membrane"/>
    <property type="evidence" value="ECO:0007669"/>
    <property type="project" value="UniProtKB-SubCell"/>
</dbReference>
<comment type="similarity">
    <text evidence="2">Belongs to the LolB family.</text>
</comment>
<evidence type="ECO:0000256" key="10">
    <source>
        <dbReference type="ARBA" id="ARBA00023186"/>
    </source>
</evidence>
<evidence type="ECO:0000256" key="11">
    <source>
        <dbReference type="ARBA" id="ARBA00023237"/>
    </source>
</evidence>
<comment type="caution">
    <text evidence="14">The sequence shown here is derived from an EMBL/GenBank/DDBJ whole genome shotgun (WGS) entry which is preliminary data.</text>
</comment>
<keyword evidence="6 13" id="KW-0732">Signal</keyword>
<dbReference type="CDD" id="cd16326">
    <property type="entry name" value="LolB"/>
    <property type="match status" value="1"/>
</dbReference>
<keyword evidence="9" id="KW-0564">Palmitate</keyword>
<sequence length="182" mass="19888">MIRIAVIILLSLVSACQSYAPPSSNTNVLPANWSLSGKLGYRGSESGSATITWRYADSNHLINLSGPFGSYATQIAGNASNLSIRTDEVLMTGPAEIIMLEQLGWSTPIDAWPFWLNGEAAPDKPATNYQRTSSQVSFTQDGTHVQLDRFRVVDGYTLAHRIICERDGQRLTLLVSSWNLGV</sequence>
<evidence type="ECO:0000256" key="13">
    <source>
        <dbReference type="SAM" id="SignalP"/>
    </source>
</evidence>
<accession>A0A3M0ALV4</accession>
<evidence type="ECO:0000256" key="8">
    <source>
        <dbReference type="ARBA" id="ARBA00023136"/>
    </source>
</evidence>
<dbReference type="Gene3D" id="2.50.20.10">
    <property type="entry name" value="Lipoprotein localisation LolA/LolB/LppX"/>
    <property type="match status" value="1"/>
</dbReference>
<dbReference type="GO" id="GO:0015031">
    <property type="term" value="P:protein transport"/>
    <property type="evidence" value="ECO:0007669"/>
    <property type="project" value="UniProtKB-KW"/>
</dbReference>
<feature type="signal peptide" evidence="13">
    <location>
        <begin position="1"/>
        <end position="20"/>
    </location>
</feature>
<evidence type="ECO:0000256" key="2">
    <source>
        <dbReference type="ARBA" id="ARBA00009696"/>
    </source>
</evidence>
<dbReference type="AlphaFoldDB" id="A0A3M0ALV4"/>
<evidence type="ECO:0000256" key="7">
    <source>
        <dbReference type="ARBA" id="ARBA00022927"/>
    </source>
</evidence>
<feature type="chain" id="PRO_5018167100" description="Outer-membrane lipoprotein LolB" evidence="13">
    <location>
        <begin position="21"/>
        <end position="182"/>
    </location>
</feature>
<dbReference type="Pfam" id="PF03550">
    <property type="entry name" value="LolB"/>
    <property type="match status" value="1"/>
</dbReference>
<keyword evidence="10" id="KW-0143">Chaperone</keyword>
<evidence type="ECO:0000256" key="9">
    <source>
        <dbReference type="ARBA" id="ARBA00023139"/>
    </source>
</evidence>
<evidence type="ECO:0000313" key="15">
    <source>
        <dbReference type="Proteomes" id="UP000267187"/>
    </source>
</evidence>
<dbReference type="InterPro" id="IPR004565">
    <property type="entry name" value="OM_lipoprot_LolB"/>
</dbReference>
<dbReference type="EMBL" id="REFJ01000003">
    <property type="protein sequence ID" value="RMA79962.1"/>
    <property type="molecule type" value="Genomic_DNA"/>
</dbReference>
<reference evidence="14 15" key="1">
    <citation type="submission" date="2018-10" db="EMBL/GenBank/DDBJ databases">
        <title>Genomic Encyclopedia of Type Strains, Phase IV (KMG-IV): sequencing the most valuable type-strain genomes for metagenomic binning, comparative biology and taxonomic classification.</title>
        <authorList>
            <person name="Goeker M."/>
        </authorList>
    </citation>
    <scope>NUCLEOTIDE SEQUENCE [LARGE SCALE GENOMIC DNA]</scope>
    <source>
        <strain evidence="14 15">DSM 25080</strain>
    </source>
</reference>
<dbReference type="InterPro" id="IPR029046">
    <property type="entry name" value="LolA/LolB/LppX"/>
</dbReference>
<comment type="subunit">
    <text evidence="3">Monomer.</text>
</comment>
<gene>
    <name evidence="14" type="ORF">DFR27_1314</name>
</gene>